<dbReference type="OrthoDB" id="6159699at2759"/>
<dbReference type="PROSITE" id="PS50088">
    <property type="entry name" value="ANK_REPEAT"/>
    <property type="match status" value="2"/>
</dbReference>
<feature type="repeat" description="ANK" evidence="3">
    <location>
        <begin position="238"/>
        <end position="270"/>
    </location>
</feature>
<feature type="domain" description="Novel STAND NTPase 3" evidence="4">
    <location>
        <begin position="2"/>
        <end position="140"/>
    </location>
</feature>
<keyword evidence="2 3" id="KW-0040">ANK repeat</keyword>
<organism evidence="5 6">
    <name type="scientific">Mytilus edulis</name>
    <name type="common">Blue mussel</name>
    <dbReference type="NCBI Taxonomy" id="6550"/>
    <lineage>
        <taxon>Eukaryota</taxon>
        <taxon>Metazoa</taxon>
        <taxon>Spiralia</taxon>
        <taxon>Lophotrochozoa</taxon>
        <taxon>Mollusca</taxon>
        <taxon>Bivalvia</taxon>
        <taxon>Autobranchia</taxon>
        <taxon>Pteriomorphia</taxon>
        <taxon>Mytilida</taxon>
        <taxon>Mytiloidea</taxon>
        <taxon>Mytilidae</taxon>
        <taxon>Mytilinae</taxon>
        <taxon>Mytilus</taxon>
    </lineage>
</organism>
<dbReference type="SUPFAM" id="SSF52540">
    <property type="entry name" value="P-loop containing nucleoside triphosphate hydrolases"/>
    <property type="match status" value="1"/>
</dbReference>
<accession>A0A8S3R330</accession>
<evidence type="ECO:0000256" key="2">
    <source>
        <dbReference type="ARBA" id="ARBA00023043"/>
    </source>
</evidence>
<evidence type="ECO:0000256" key="3">
    <source>
        <dbReference type="PROSITE-ProRule" id="PRU00023"/>
    </source>
</evidence>
<proteinExistence type="predicted"/>
<dbReference type="InterPro" id="IPR049050">
    <property type="entry name" value="nSTAND3"/>
</dbReference>
<keyword evidence="6" id="KW-1185">Reference proteome</keyword>
<evidence type="ECO:0000313" key="5">
    <source>
        <dbReference type="EMBL" id="CAG2201457.1"/>
    </source>
</evidence>
<dbReference type="PANTHER" id="PTHR24173:SF74">
    <property type="entry name" value="ANKYRIN REPEAT DOMAIN-CONTAINING PROTEIN 16"/>
    <property type="match status" value="1"/>
</dbReference>
<evidence type="ECO:0000256" key="1">
    <source>
        <dbReference type="ARBA" id="ARBA00022737"/>
    </source>
</evidence>
<gene>
    <name evidence="5" type="ORF">MEDL_16078</name>
</gene>
<evidence type="ECO:0000313" key="6">
    <source>
        <dbReference type="Proteomes" id="UP000683360"/>
    </source>
</evidence>
<dbReference type="Gene3D" id="1.25.40.20">
    <property type="entry name" value="Ankyrin repeat-containing domain"/>
    <property type="match status" value="3"/>
</dbReference>
<dbReference type="InterPro" id="IPR027417">
    <property type="entry name" value="P-loop_NTPase"/>
</dbReference>
<name>A0A8S3R330_MYTED</name>
<keyword evidence="1" id="KW-0677">Repeat</keyword>
<dbReference type="Pfam" id="PF12796">
    <property type="entry name" value="Ank_2"/>
    <property type="match status" value="1"/>
</dbReference>
<dbReference type="SUPFAM" id="SSF48403">
    <property type="entry name" value="Ankyrin repeat"/>
    <property type="match status" value="2"/>
</dbReference>
<reference evidence="5" key="1">
    <citation type="submission" date="2021-03" db="EMBL/GenBank/DDBJ databases">
        <authorList>
            <person name="Bekaert M."/>
        </authorList>
    </citation>
    <scope>NUCLEOTIDE SEQUENCE</scope>
</reference>
<dbReference type="PANTHER" id="PTHR24173">
    <property type="entry name" value="ANKYRIN REPEAT CONTAINING"/>
    <property type="match status" value="1"/>
</dbReference>
<comment type="caution">
    <text evidence="5">The sequence shown here is derived from an EMBL/GenBank/DDBJ whole genome shotgun (WGS) entry which is preliminary data.</text>
</comment>
<dbReference type="InterPro" id="IPR002110">
    <property type="entry name" value="Ankyrin_rpt"/>
</dbReference>
<evidence type="ECO:0000259" key="4">
    <source>
        <dbReference type="Pfam" id="PF20720"/>
    </source>
</evidence>
<dbReference type="Pfam" id="PF00023">
    <property type="entry name" value="Ank"/>
    <property type="match status" value="1"/>
</dbReference>
<dbReference type="AlphaFoldDB" id="A0A8S3R330"/>
<dbReference type="InterPro" id="IPR036770">
    <property type="entry name" value="Ankyrin_rpt-contain_sf"/>
</dbReference>
<protein>
    <submittedName>
        <fullName evidence="5">ANKRD17</fullName>
    </submittedName>
</protein>
<feature type="repeat" description="ANK" evidence="3">
    <location>
        <begin position="148"/>
        <end position="180"/>
    </location>
</feature>
<sequence length="407" mass="46221">MESEHSVLIIGEPGIGKSMLMHNVALNVQKNNDYNIIPCFDIQDILQHYKQDAIQMFVLDDICGRLQLECLKNRTLMDNEDKLKRILKKGKTKIVATCRLDVYNDEKFKEAYSVFKSNIFNLSERYTREDKIKICRNYLSEADTQLCDSDYTLTAACHGGNEMIVQLLLDKGNDVNQVDGMKRTPLSLLVEGNEKIVMLLVDKSWRDVNQVRRDVNQADGYEKTPLIKGSDVNQVNDKGNTALTMACKYRNEKIVQVLIDNRSLVNQVDGLGMTPLTVACSGRNENKEYTLTAACNRGDEELVQLLLDKGRMLTVDTGGGTPLTISHGQRKWEDSTVTLRQREARLTQRKKCDVNQDDGAREHLTAACNRGDEELVQLLVRKDVMLTRLVATDAWRCRSGSSVFYLW</sequence>
<dbReference type="Proteomes" id="UP000683360">
    <property type="component" value="Unassembled WGS sequence"/>
</dbReference>
<dbReference type="EMBL" id="CAJPWZ010000847">
    <property type="protein sequence ID" value="CAG2201457.1"/>
    <property type="molecule type" value="Genomic_DNA"/>
</dbReference>
<dbReference type="SMART" id="SM00248">
    <property type="entry name" value="ANK"/>
    <property type="match status" value="5"/>
</dbReference>
<dbReference type="Gene3D" id="3.40.50.300">
    <property type="entry name" value="P-loop containing nucleotide triphosphate hydrolases"/>
    <property type="match status" value="1"/>
</dbReference>
<dbReference type="Pfam" id="PF20720">
    <property type="entry name" value="nSTAND3"/>
    <property type="match status" value="1"/>
</dbReference>